<dbReference type="Pfam" id="PF02578">
    <property type="entry name" value="Cu-oxidase_4"/>
    <property type="match status" value="1"/>
</dbReference>
<protein>
    <recommendedName>
        <fullName evidence="11">Purine nucleoside phosphorylase</fullName>
    </recommendedName>
</protein>
<evidence type="ECO:0000256" key="6">
    <source>
        <dbReference type="ARBA" id="ARBA00047989"/>
    </source>
</evidence>
<name>A0A2A4FDS9_9BURK</name>
<evidence type="ECO:0000256" key="5">
    <source>
        <dbReference type="ARBA" id="ARBA00022833"/>
    </source>
</evidence>
<dbReference type="InterPro" id="IPR011324">
    <property type="entry name" value="Cytotoxic_necrot_fac-like_cat"/>
</dbReference>
<comment type="catalytic activity">
    <reaction evidence="7">
        <text>adenosine + phosphate = alpha-D-ribose 1-phosphate + adenine</text>
        <dbReference type="Rhea" id="RHEA:27642"/>
        <dbReference type="ChEBI" id="CHEBI:16335"/>
        <dbReference type="ChEBI" id="CHEBI:16708"/>
        <dbReference type="ChEBI" id="CHEBI:43474"/>
        <dbReference type="ChEBI" id="CHEBI:57720"/>
        <dbReference type="EC" id="2.4.2.1"/>
    </reaction>
    <physiologicalReaction direction="left-to-right" evidence="7">
        <dbReference type="Rhea" id="RHEA:27643"/>
    </physiologicalReaction>
</comment>
<dbReference type="SUPFAM" id="SSF64438">
    <property type="entry name" value="CNF1/YfiH-like putative cysteine hydrolases"/>
    <property type="match status" value="1"/>
</dbReference>
<dbReference type="PANTHER" id="PTHR30616">
    <property type="entry name" value="UNCHARACTERIZED PROTEIN YFIH"/>
    <property type="match status" value="1"/>
</dbReference>
<comment type="catalytic activity">
    <reaction evidence="8">
        <text>S-methyl-5'-thioadenosine + phosphate = 5-(methylsulfanyl)-alpha-D-ribose 1-phosphate + adenine</text>
        <dbReference type="Rhea" id="RHEA:11852"/>
        <dbReference type="ChEBI" id="CHEBI:16708"/>
        <dbReference type="ChEBI" id="CHEBI:17509"/>
        <dbReference type="ChEBI" id="CHEBI:43474"/>
        <dbReference type="ChEBI" id="CHEBI:58533"/>
        <dbReference type="EC" id="2.4.2.28"/>
    </reaction>
    <physiologicalReaction direction="left-to-right" evidence="8">
        <dbReference type="Rhea" id="RHEA:11853"/>
    </physiologicalReaction>
</comment>
<evidence type="ECO:0000256" key="2">
    <source>
        <dbReference type="ARBA" id="ARBA00007353"/>
    </source>
</evidence>
<dbReference type="GO" id="GO:0005507">
    <property type="term" value="F:copper ion binding"/>
    <property type="evidence" value="ECO:0007669"/>
    <property type="project" value="TreeGrafter"/>
</dbReference>
<evidence type="ECO:0000256" key="8">
    <source>
        <dbReference type="ARBA" id="ARBA00049893"/>
    </source>
</evidence>
<dbReference type="PANTHER" id="PTHR30616:SF3">
    <property type="entry name" value="PURINE NUCLEOSIDE PHOSPHORYLASE"/>
    <property type="match status" value="1"/>
</dbReference>
<dbReference type="InterPro" id="IPR038371">
    <property type="entry name" value="Cu_polyphenol_OxRdtase_sf"/>
</dbReference>
<proteinExistence type="inferred from homology"/>
<keyword evidence="4" id="KW-0479">Metal-binding</keyword>
<evidence type="ECO:0000256" key="7">
    <source>
        <dbReference type="ARBA" id="ARBA00048968"/>
    </source>
</evidence>
<comment type="similarity">
    <text evidence="2">Belongs to the purine nucleoside phosphorylase YfiH/LACC1 family.</text>
</comment>
<dbReference type="InterPro" id="IPR003730">
    <property type="entry name" value="Cu_polyphenol_OxRdtase"/>
</dbReference>
<dbReference type="Gene3D" id="3.60.140.10">
    <property type="entry name" value="CNF1/YfiH-like putative cysteine hydrolases"/>
    <property type="match status" value="1"/>
</dbReference>
<keyword evidence="5" id="KW-0862">Zinc</keyword>
<dbReference type="CDD" id="cd16833">
    <property type="entry name" value="YfiH"/>
    <property type="match status" value="1"/>
</dbReference>
<evidence type="ECO:0000313" key="9">
    <source>
        <dbReference type="EMBL" id="PCE30744.1"/>
    </source>
</evidence>
<evidence type="ECO:0008006" key="11">
    <source>
        <dbReference type="Google" id="ProtNLM"/>
    </source>
</evidence>
<evidence type="ECO:0000313" key="10">
    <source>
        <dbReference type="Proteomes" id="UP000217994"/>
    </source>
</evidence>
<dbReference type="AlphaFoldDB" id="A0A2A4FDS9"/>
<comment type="catalytic activity">
    <reaction evidence="1">
        <text>inosine + phosphate = alpha-D-ribose 1-phosphate + hypoxanthine</text>
        <dbReference type="Rhea" id="RHEA:27646"/>
        <dbReference type="ChEBI" id="CHEBI:17368"/>
        <dbReference type="ChEBI" id="CHEBI:17596"/>
        <dbReference type="ChEBI" id="CHEBI:43474"/>
        <dbReference type="ChEBI" id="CHEBI:57720"/>
        <dbReference type="EC" id="2.4.2.1"/>
    </reaction>
    <physiologicalReaction direction="left-to-right" evidence="1">
        <dbReference type="Rhea" id="RHEA:27647"/>
    </physiologicalReaction>
</comment>
<dbReference type="GO" id="GO:0017061">
    <property type="term" value="F:S-methyl-5-thioadenosine phosphorylase activity"/>
    <property type="evidence" value="ECO:0007669"/>
    <property type="project" value="UniProtKB-EC"/>
</dbReference>
<evidence type="ECO:0000256" key="3">
    <source>
        <dbReference type="ARBA" id="ARBA00022679"/>
    </source>
</evidence>
<comment type="catalytic activity">
    <reaction evidence="6">
        <text>adenosine + H2O + H(+) = inosine + NH4(+)</text>
        <dbReference type="Rhea" id="RHEA:24408"/>
        <dbReference type="ChEBI" id="CHEBI:15377"/>
        <dbReference type="ChEBI" id="CHEBI:15378"/>
        <dbReference type="ChEBI" id="CHEBI:16335"/>
        <dbReference type="ChEBI" id="CHEBI:17596"/>
        <dbReference type="ChEBI" id="CHEBI:28938"/>
        <dbReference type="EC" id="3.5.4.4"/>
    </reaction>
    <physiologicalReaction direction="left-to-right" evidence="6">
        <dbReference type="Rhea" id="RHEA:24409"/>
    </physiologicalReaction>
</comment>
<reference evidence="9 10" key="1">
    <citation type="submission" date="2017-01" db="EMBL/GenBank/DDBJ databases">
        <title>Whole-Genome Shotgun Sequencing of Two beta-Proteobacterial Species in Search of the Bulgecin Biosynthetic Cluster.</title>
        <authorList>
            <person name="Horsman M.E."/>
            <person name="Marous D.R."/>
            <person name="Li R."/>
            <person name="Oliver R.A."/>
            <person name="Byun B."/>
            <person name="Emrich S.J."/>
            <person name="Boggess B."/>
            <person name="Townsend C.A."/>
            <person name="Mobashery S."/>
        </authorList>
    </citation>
    <scope>NUCLEOTIDE SEQUENCE [LARGE SCALE GENOMIC DNA]</scope>
    <source>
        <strain evidence="9 10">ATCC 31433</strain>
    </source>
</reference>
<comment type="caution">
    <text evidence="9">The sequence shown here is derived from an EMBL/GenBank/DDBJ whole genome shotgun (WGS) entry which is preliminary data.</text>
</comment>
<gene>
    <name evidence="9" type="ORF">BZL54_19075</name>
</gene>
<dbReference type="EMBL" id="MTZU01000056">
    <property type="protein sequence ID" value="PCE30744.1"/>
    <property type="molecule type" value="Genomic_DNA"/>
</dbReference>
<dbReference type="RefSeq" id="WP_084910208.1">
    <property type="nucleotide sequence ID" value="NZ_CP020739.1"/>
</dbReference>
<evidence type="ECO:0000256" key="4">
    <source>
        <dbReference type="ARBA" id="ARBA00022723"/>
    </source>
</evidence>
<accession>A0A2A4FDS9</accession>
<evidence type="ECO:0000256" key="1">
    <source>
        <dbReference type="ARBA" id="ARBA00000553"/>
    </source>
</evidence>
<sequence length="229" mass="24338">MHFDQIPRIRYGFGTSRDLVPPSLHALNADWPIVLQTHGTRIVEVTDPAQPCGEADGMITRLPRVVLSVMTADCVPILFARRDGKRVAVLHAGWRGLLDGIVATLAERIGNDDDVADWSALVGPSAGPCCYEVGDAFIEQFAKTSGLPPGLIAPPGRAHLDLPAIAGHLLADAGFHVAGQHAECTMCATASGAPGGALRYNSYRRNVRAQPDARTRTPVPNQLSGVVIL</sequence>
<dbReference type="GeneID" id="69003279"/>
<keyword evidence="3" id="KW-0808">Transferase</keyword>
<dbReference type="Proteomes" id="UP000217994">
    <property type="component" value="Unassembled WGS sequence"/>
</dbReference>
<organism evidence="9 10">
    <name type="scientific">Burkholderia ubonensis subsp. mesacidophila</name>
    <dbReference type="NCBI Taxonomy" id="265293"/>
    <lineage>
        <taxon>Bacteria</taxon>
        <taxon>Pseudomonadati</taxon>
        <taxon>Pseudomonadota</taxon>
        <taxon>Betaproteobacteria</taxon>
        <taxon>Burkholderiales</taxon>
        <taxon>Burkholderiaceae</taxon>
        <taxon>Burkholderia</taxon>
        <taxon>Burkholderia cepacia complex</taxon>
    </lineage>
</organism>